<sequence length="216" mass="24221">MPASTTSFADMDELARLNTVHVRQKVTVFVGNKYVVCSPSGDVLFYAKEEGGALSLFQGKKRPFHIDIFDTQKRQASLRRPYTFGPAKMDVKVNGSLVSVVRVEPTFMTPVLNINDANDKRLLRVKGPISTQGIADFEIFTNNKTRVGCIQKQWSGFMQEAFTNADSFLLTFPVDLDVRVKAAIIGTCFLISHVTKTLVYRYHIELILILIDAQVL</sequence>
<comment type="caution">
    <text evidence="1">The sequence shown here is derived from an EMBL/GenBank/DDBJ whole genome shotgun (WGS) entry which is preliminary data.</text>
</comment>
<evidence type="ECO:0000313" key="2">
    <source>
        <dbReference type="Proteomes" id="UP000824533"/>
    </source>
</evidence>
<dbReference type="EMBL" id="CM034389">
    <property type="protein sequence ID" value="KAJ0182849.1"/>
    <property type="molecule type" value="Genomic_DNA"/>
</dbReference>
<name>A0ACC1DFW0_9NEOP</name>
<protein>
    <submittedName>
        <fullName evidence="1">Uncharacterized protein</fullName>
    </submittedName>
</protein>
<organism evidence="1 2">
    <name type="scientific">Dendrolimus kikuchii</name>
    <dbReference type="NCBI Taxonomy" id="765133"/>
    <lineage>
        <taxon>Eukaryota</taxon>
        <taxon>Metazoa</taxon>
        <taxon>Ecdysozoa</taxon>
        <taxon>Arthropoda</taxon>
        <taxon>Hexapoda</taxon>
        <taxon>Insecta</taxon>
        <taxon>Pterygota</taxon>
        <taxon>Neoptera</taxon>
        <taxon>Endopterygota</taxon>
        <taxon>Lepidoptera</taxon>
        <taxon>Glossata</taxon>
        <taxon>Ditrysia</taxon>
        <taxon>Bombycoidea</taxon>
        <taxon>Lasiocampidae</taxon>
        <taxon>Dendrolimus</taxon>
    </lineage>
</organism>
<gene>
    <name evidence="1" type="ORF">K1T71_002218</name>
</gene>
<evidence type="ECO:0000313" key="1">
    <source>
        <dbReference type="EMBL" id="KAJ0182849.1"/>
    </source>
</evidence>
<reference evidence="1 2" key="1">
    <citation type="journal article" date="2021" name="Front. Genet.">
        <title>Chromosome-Level Genome Assembly Reveals Significant Gene Expansion in the Toll and IMD Signaling Pathways of Dendrolimus kikuchii.</title>
        <authorList>
            <person name="Zhou J."/>
            <person name="Wu P."/>
            <person name="Xiong Z."/>
            <person name="Liu N."/>
            <person name="Zhao N."/>
            <person name="Ji M."/>
            <person name="Qiu Y."/>
            <person name="Yang B."/>
        </authorList>
    </citation>
    <scope>NUCLEOTIDE SEQUENCE [LARGE SCALE GENOMIC DNA]</scope>
    <source>
        <strain evidence="1">Ann1</strain>
    </source>
</reference>
<proteinExistence type="predicted"/>
<keyword evidence="2" id="KW-1185">Reference proteome</keyword>
<dbReference type="Proteomes" id="UP000824533">
    <property type="component" value="Linkage Group LG03"/>
</dbReference>
<accession>A0ACC1DFW0</accession>